<name>A0A382HA21_9ZZZZ</name>
<dbReference type="EMBL" id="UINC01060003">
    <property type="protein sequence ID" value="SVB84042.1"/>
    <property type="molecule type" value="Genomic_DNA"/>
</dbReference>
<reference evidence="1" key="1">
    <citation type="submission" date="2018-05" db="EMBL/GenBank/DDBJ databases">
        <authorList>
            <person name="Lanie J.A."/>
            <person name="Ng W.-L."/>
            <person name="Kazmierczak K.M."/>
            <person name="Andrzejewski T.M."/>
            <person name="Davidsen T.M."/>
            <person name="Wayne K.J."/>
            <person name="Tettelin H."/>
            <person name="Glass J.I."/>
            <person name="Rusch D."/>
            <person name="Podicherti R."/>
            <person name="Tsui H.-C.T."/>
            <person name="Winkler M.E."/>
        </authorList>
    </citation>
    <scope>NUCLEOTIDE SEQUENCE</scope>
</reference>
<accession>A0A382HA21</accession>
<organism evidence="1">
    <name type="scientific">marine metagenome</name>
    <dbReference type="NCBI Taxonomy" id="408172"/>
    <lineage>
        <taxon>unclassified sequences</taxon>
        <taxon>metagenomes</taxon>
        <taxon>ecological metagenomes</taxon>
    </lineage>
</organism>
<dbReference type="AlphaFoldDB" id="A0A382HA21"/>
<sequence length="112" mass="12259">RELLTFGIVLGGIATTWGVLKATIKSLTATLEDAKGSLSEVHTRLDKLEAKQAVALSSIDVMAKDILSPQILKERSERDGAVEMRLLSLENQIERVHRMHNGTHPPVRGGHV</sequence>
<evidence type="ECO:0000313" key="1">
    <source>
        <dbReference type="EMBL" id="SVB84042.1"/>
    </source>
</evidence>
<protein>
    <submittedName>
        <fullName evidence="1">Uncharacterized protein</fullName>
    </submittedName>
</protein>
<proteinExistence type="predicted"/>
<gene>
    <name evidence="1" type="ORF">METZ01_LOCUS236896</name>
</gene>
<feature type="non-terminal residue" evidence="1">
    <location>
        <position position="1"/>
    </location>
</feature>